<feature type="domain" description="Anoctamin transmembrane" evidence="8">
    <location>
        <begin position="488"/>
        <end position="688"/>
    </location>
</feature>
<dbReference type="InterPro" id="IPR007632">
    <property type="entry name" value="Anoctamin"/>
</dbReference>
<comment type="subcellular location">
    <subcellularLocation>
        <location evidence="1 6">Membrane</location>
        <topology evidence="1 6">Multi-pass membrane protein</topology>
    </subcellularLocation>
</comment>
<dbReference type="AlphaFoldDB" id="A0A7R9GQY8"/>
<evidence type="ECO:0000256" key="1">
    <source>
        <dbReference type="ARBA" id="ARBA00004141"/>
    </source>
</evidence>
<evidence type="ECO:0000256" key="3">
    <source>
        <dbReference type="ARBA" id="ARBA00022692"/>
    </source>
</evidence>
<evidence type="ECO:0000256" key="5">
    <source>
        <dbReference type="ARBA" id="ARBA00023136"/>
    </source>
</evidence>
<dbReference type="GO" id="GO:0005886">
    <property type="term" value="C:plasma membrane"/>
    <property type="evidence" value="ECO:0007669"/>
    <property type="project" value="TreeGrafter"/>
</dbReference>
<gene>
    <name evidence="9" type="ORF">TCEB3V08_LOCUS2204</name>
</gene>
<evidence type="ECO:0000256" key="4">
    <source>
        <dbReference type="ARBA" id="ARBA00022989"/>
    </source>
</evidence>
<dbReference type="Pfam" id="PF04547">
    <property type="entry name" value="Anoctamin"/>
    <property type="match status" value="2"/>
</dbReference>
<feature type="region of interest" description="Disordered" evidence="7">
    <location>
        <begin position="111"/>
        <end position="132"/>
    </location>
</feature>
<protein>
    <recommendedName>
        <fullName evidence="6">Anoctamin</fullName>
    </recommendedName>
</protein>
<feature type="transmembrane region" description="Helical" evidence="6">
    <location>
        <begin position="292"/>
        <end position="314"/>
    </location>
</feature>
<proteinExistence type="inferred from homology"/>
<accession>A0A7R9GQY8</accession>
<organism evidence="9">
    <name type="scientific">Timema cristinae</name>
    <name type="common">Walking stick</name>
    <dbReference type="NCBI Taxonomy" id="61476"/>
    <lineage>
        <taxon>Eukaryota</taxon>
        <taxon>Metazoa</taxon>
        <taxon>Ecdysozoa</taxon>
        <taxon>Arthropoda</taxon>
        <taxon>Hexapoda</taxon>
        <taxon>Insecta</taxon>
        <taxon>Pterygota</taxon>
        <taxon>Neoptera</taxon>
        <taxon>Polyneoptera</taxon>
        <taxon>Phasmatodea</taxon>
        <taxon>Timematodea</taxon>
        <taxon>Timematoidea</taxon>
        <taxon>Timematidae</taxon>
        <taxon>Timema</taxon>
    </lineage>
</organism>
<feature type="transmembrane region" description="Helical" evidence="6">
    <location>
        <begin position="588"/>
        <end position="611"/>
    </location>
</feature>
<evidence type="ECO:0000256" key="7">
    <source>
        <dbReference type="SAM" id="MobiDB-lite"/>
    </source>
</evidence>
<comment type="caution">
    <text evidence="6">Lacks conserved residue(s) required for the propagation of feature annotation.</text>
</comment>
<feature type="transmembrane region" description="Helical" evidence="6">
    <location>
        <begin position="326"/>
        <end position="346"/>
    </location>
</feature>
<dbReference type="GO" id="GO:0005254">
    <property type="term" value="F:chloride channel activity"/>
    <property type="evidence" value="ECO:0007669"/>
    <property type="project" value="TreeGrafter"/>
</dbReference>
<reference evidence="9" key="1">
    <citation type="submission" date="2020-11" db="EMBL/GenBank/DDBJ databases">
        <authorList>
            <person name="Tran Van P."/>
        </authorList>
    </citation>
    <scope>NUCLEOTIDE SEQUENCE</scope>
</reference>
<dbReference type="PANTHER" id="PTHR12308">
    <property type="entry name" value="ANOCTAMIN"/>
    <property type="match status" value="1"/>
</dbReference>
<keyword evidence="4 6" id="KW-1133">Transmembrane helix</keyword>
<evidence type="ECO:0000256" key="2">
    <source>
        <dbReference type="ARBA" id="ARBA00009671"/>
    </source>
</evidence>
<dbReference type="InterPro" id="IPR049452">
    <property type="entry name" value="Anoctamin_TM"/>
</dbReference>
<feature type="compositionally biased region" description="Polar residues" evidence="7">
    <location>
        <begin position="541"/>
        <end position="556"/>
    </location>
</feature>
<evidence type="ECO:0000313" key="9">
    <source>
        <dbReference type="EMBL" id="CAD7394277.1"/>
    </source>
</evidence>
<feature type="domain" description="Anoctamin transmembrane" evidence="8">
    <location>
        <begin position="280"/>
        <end position="470"/>
    </location>
</feature>
<comment type="similarity">
    <text evidence="2 6">Belongs to the anoctamin family.</text>
</comment>
<feature type="region of interest" description="Disordered" evidence="7">
    <location>
        <begin position="536"/>
        <end position="565"/>
    </location>
</feature>
<feature type="transmembrane region" description="Helical" evidence="6">
    <location>
        <begin position="645"/>
        <end position="664"/>
    </location>
</feature>
<dbReference type="EMBL" id="OC316920">
    <property type="protein sequence ID" value="CAD7394277.1"/>
    <property type="molecule type" value="Genomic_DNA"/>
</dbReference>
<dbReference type="PANTHER" id="PTHR12308:SF51">
    <property type="entry name" value="ANOCTAMIN-8"/>
    <property type="match status" value="1"/>
</dbReference>
<keyword evidence="3 6" id="KW-0812">Transmembrane</keyword>
<keyword evidence="5 6" id="KW-0472">Membrane</keyword>
<sequence>MNDLDMEADIVSLTSKTTLSAMWVQEPGLYPPHSYKSIASKWRAEPDPARLMPTPDHNTPPTYELSFFVAPEENPMHRTFHDPQAVMDTNHPNPGIGKVELEEVNPHLRGGRVENHLGKTTPSSPDRESNLDLPVLSSRAQHDKRECDVVLMFPPGAQDFTLMWLLSRLRAGTPGLVVHVRHHASSDSYGYYLTAPFNVLMKAAEEVHLPKSLRPEFGGGLKEFVQQEMSCFEGIENEREFFTTQERQSIVLHLLQTLRAGAKDQLGGVKFVEGQAIDAICNYFGVKIAMYFAWLGHYTTALIIPGVIGLIFWIGFCGGDQATEDVGFVLFSFFNVLWASIYVEAWKRYSAELAYRWGTLDQRDELLVEPRSFFTGTLEVSPVTGRLEPTYPAWKRNVFRYFVSVPIIFLCLLTVFVIMIYTLQLQEWWDTLLTERGYSFYLSYLPKILLAVVIALMDEAYYKVACWLNDRGGRLAEYDTSCVGFILCEQQLAALLIARQVIGNLKESALPYLLEQLRLAKLSFDLFGALSPTEAKKELPGNQQEDSGLGEEQNSIGAKPAGNRNVSQAELESTLFKYDGTFEDHLEIFIQLGYVVLFSSAFPMAAFCAFLNNLIEIRSDAFKLCFIFQRPFGQRVSSIGTWQNAMEVMGLIAVLVNCALIGLSGQVHRMFPEMSTTQTILLIVALEIIREDFPRRRASVNHAQYSMATSSFVERGSFFNNVM</sequence>
<evidence type="ECO:0000259" key="8">
    <source>
        <dbReference type="Pfam" id="PF04547"/>
    </source>
</evidence>
<name>A0A7R9GQY8_TIMCR</name>
<evidence type="ECO:0000256" key="6">
    <source>
        <dbReference type="RuleBase" id="RU280814"/>
    </source>
</evidence>
<feature type="transmembrane region" description="Helical" evidence="6">
    <location>
        <begin position="441"/>
        <end position="461"/>
    </location>
</feature>
<feature type="transmembrane region" description="Helical" evidence="6">
    <location>
        <begin position="401"/>
        <end position="421"/>
    </location>
</feature>